<dbReference type="Proteomes" id="UP001200470">
    <property type="component" value="Unassembled WGS sequence"/>
</dbReference>
<reference evidence="1 2" key="1">
    <citation type="submission" date="2020-12" db="EMBL/GenBank/DDBJ databases">
        <title>Whole genome sequences of gut porcine anaerobes.</title>
        <authorList>
            <person name="Kubasova T."/>
            <person name="Jahodarova E."/>
            <person name="Rychlik I."/>
        </authorList>
    </citation>
    <scope>NUCLEOTIDE SEQUENCE [LARGE SCALE GENOMIC DNA]</scope>
    <source>
        <strain evidence="1 2">An925</strain>
    </source>
</reference>
<name>A0ABS9CHF1_9BACT</name>
<evidence type="ECO:0000313" key="2">
    <source>
        <dbReference type="Proteomes" id="UP001200470"/>
    </source>
</evidence>
<keyword evidence="2" id="KW-1185">Reference proteome</keyword>
<accession>A0ABS9CHF1</accession>
<sequence length="227" mass="25840">MMIRARLIIFAIMMGMVFPPIGQAGILPNDLPTIEALIDQHKECMSAEDESNRQLAANASIKAMVKDVAQKYDDVKSILDKKSNDALSYLALAAEMSRCVTNTVRLTKEYSEFTRFAADHLKGKPLVAWYAFEANYKVSKEIKNIRKLYLAVAASETQFFRATNKERMNIIWTLNQSITNMRDVIQQAYVWCDLLVGGYIHESHIWEIIDTSVLEEIGKSVIKDWPV</sequence>
<dbReference type="RefSeq" id="WP_301638281.1">
    <property type="nucleotide sequence ID" value="NZ_JADYTN010000018.1"/>
</dbReference>
<dbReference type="EMBL" id="JADYTN010000018">
    <property type="protein sequence ID" value="MCF2564164.1"/>
    <property type="molecule type" value="Genomic_DNA"/>
</dbReference>
<protein>
    <submittedName>
        <fullName evidence="1">Uncharacterized protein</fullName>
    </submittedName>
</protein>
<proteinExistence type="predicted"/>
<organism evidence="1 2">
    <name type="scientific">Xylanibacter brevis</name>
    <dbReference type="NCBI Taxonomy" id="83231"/>
    <lineage>
        <taxon>Bacteria</taxon>
        <taxon>Pseudomonadati</taxon>
        <taxon>Bacteroidota</taxon>
        <taxon>Bacteroidia</taxon>
        <taxon>Bacteroidales</taxon>
        <taxon>Prevotellaceae</taxon>
        <taxon>Xylanibacter</taxon>
    </lineage>
</organism>
<comment type="caution">
    <text evidence="1">The sequence shown here is derived from an EMBL/GenBank/DDBJ whole genome shotgun (WGS) entry which is preliminary data.</text>
</comment>
<gene>
    <name evidence="1" type="ORF">I6E12_08575</name>
</gene>
<evidence type="ECO:0000313" key="1">
    <source>
        <dbReference type="EMBL" id="MCF2564164.1"/>
    </source>
</evidence>